<feature type="zinc finger region" description="C3H1-type" evidence="4">
    <location>
        <begin position="55"/>
        <end position="84"/>
    </location>
</feature>
<evidence type="ECO:0000256" key="1">
    <source>
        <dbReference type="ARBA" id="ARBA00022723"/>
    </source>
</evidence>
<evidence type="ECO:0000256" key="5">
    <source>
        <dbReference type="SAM" id="MobiDB-lite"/>
    </source>
</evidence>
<evidence type="ECO:0000256" key="3">
    <source>
        <dbReference type="ARBA" id="ARBA00022833"/>
    </source>
</evidence>
<sequence>MIACLHWPRPCKLCLCASFTKCPSRIPVNIQNDDDVVPGEKRKRDDNDDRSLHLMWKTSLCSYFRRQDKACSHGDTCCYAHSEEELRPRPGNTWDPTSERAKKALKTETEEKRSVSDDVMVTEALIDDGGDDDAGSSNALSKCLVHLPMRWCSEKLRSFLNVL</sequence>
<dbReference type="SMART" id="SM00356">
    <property type="entry name" value="ZnF_C3H1"/>
    <property type="match status" value="1"/>
</dbReference>
<gene>
    <name evidence="7" type="ORF">RIF29_28076</name>
</gene>
<dbReference type="InterPro" id="IPR036855">
    <property type="entry name" value="Znf_CCCH_sf"/>
</dbReference>
<evidence type="ECO:0000313" key="7">
    <source>
        <dbReference type="EMBL" id="KAK7261757.1"/>
    </source>
</evidence>
<keyword evidence="1 4" id="KW-0479">Metal-binding</keyword>
<keyword evidence="3 4" id="KW-0862">Zinc</keyword>
<dbReference type="Pfam" id="PF00642">
    <property type="entry name" value="zf-CCCH"/>
    <property type="match status" value="1"/>
</dbReference>
<dbReference type="Gene3D" id="4.10.1000.10">
    <property type="entry name" value="Zinc finger, CCCH-type"/>
    <property type="match status" value="1"/>
</dbReference>
<proteinExistence type="predicted"/>
<keyword evidence="8" id="KW-1185">Reference proteome</keyword>
<dbReference type="AlphaFoldDB" id="A0AAN9I113"/>
<dbReference type="InterPro" id="IPR000571">
    <property type="entry name" value="Znf_CCCH"/>
</dbReference>
<evidence type="ECO:0000313" key="8">
    <source>
        <dbReference type="Proteomes" id="UP001372338"/>
    </source>
</evidence>
<dbReference type="EMBL" id="JAYWIO010000005">
    <property type="protein sequence ID" value="KAK7261757.1"/>
    <property type="molecule type" value="Genomic_DNA"/>
</dbReference>
<dbReference type="GO" id="GO:0008270">
    <property type="term" value="F:zinc ion binding"/>
    <property type="evidence" value="ECO:0007669"/>
    <property type="project" value="UniProtKB-KW"/>
</dbReference>
<evidence type="ECO:0000256" key="2">
    <source>
        <dbReference type="ARBA" id="ARBA00022771"/>
    </source>
</evidence>
<keyword evidence="2 4" id="KW-0863">Zinc-finger</keyword>
<feature type="compositionally biased region" description="Basic and acidic residues" evidence="5">
    <location>
        <begin position="97"/>
        <end position="116"/>
    </location>
</feature>
<evidence type="ECO:0000259" key="6">
    <source>
        <dbReference type="PROSITE" id="PS50103"/>
    </source>
</evidence>
<dbReference type="PROSITE" id="PS50103">
    <property type="entry name" value="ZF_C3H1"/>
    <property type="match status" value="1"/>
</dbReference>
<accession>A0AAN9I113</accession>
<dbReference type="SUPFAM" id="SSF90229">
    <property type="entry name" value="CCCH zinc finger"/>
    <property type="match status" value="1"/>
</dbReference>
<organism evidence="7 8">
    <name type="scientific">Crotalaria pallida</name>
    <name type="common">Smooth rattlebox</name>
    <name type="synonym">Crotalaria striata</name>
    <dbReference type="NCBI Taxonomy" id="3830"/>
    <lineage>
        <taxon>Eukaryota</taxon>
        <taxon>Viridiplantae</taxon>
        <taxon>Streptophyta</taxon>
        <taxon>Embryophyta</taxon>
        <taxon>Tracheophyta</taxon>
        <taxon>Spermatophyta</taxon>
        <taxon>Magnoliopsida</taxon>
        <taxon>eudicotyledons</taxon>
        <taxon>Gunneridae</taxon>
        <taxon>Pentapetalae</taxon>
        <taxon>rosids</taxon>
        <taxon>fabids</taxon>
        <taxon>Fabales</taxon>
        <taxon>Fabaceae</taxon>
        <taxon>Papilionoideae</taxon>
        <taxon>50 kb inversion clade</taxon>
        <taxon>genistoids sensu lato</taxon>
        <taxon>core genistoids</taxon>
        <taxon>Crotalarieae</taxon>
        <taxon>Crotalaria</taxon>
    </lineage>
</organism>
<protein>
    <recommendedName>
        <fullName evidence="6">C3H1-type domain-containing protein</fullName>
    </recommendedName>
</protein>
<dbReference type="Proteomes" id="UP001372338">
    <property type="component" value="Unassembled WGS sequence"/>
</dbReference>
<name>A0AAN9I113_CROPI</name>
<feature type="region of interest" description="Disordered" evidence="5">
    <location>
        <begin position="89"/>
        <end position="116"/>
    </location>
</feature>
<evidence type="ECO:0000256" key="4">
    <source>
        <dbReference type="PROSITE-ProRule" id="PRU00723"/>
    </source>
</evidence>
<comment type="caution">
    <text evidence="7">The sequence shown here is derived from an EMBL/GenBank/DDBJ whole genome shotgun (WGS) entry which is preliminary data.</text>
</comment>
<reference evidence="7 8" key="1">
    <citation type="submission" date="2024-01" db="EMBL/GenBank/DDBJ databases">
        <title>The genomes of 5 underutilized Papilionoideae crops provide insights into root nodulation and disease resistanc.</title>
        <authorList>
            <person name="Yuan L."/>
        </authorList>
    </citation>
    <scope>NUCLEOTIDE SEQUENCE [LARGE SCALE GENOMIC DNA]</scope>
    <source>
        <strain evidence="7">ZHUSHIDOU_FW_LH</strain>
        <tissue evidence="7">Leaf</tissue>
    </source>
</reference>
<feature type="domain" description="C3H1-type" evidence="6">
    <location>
        <begin position="55"/>
        <end position="84"/>
    </location>
</feature>